<keyword evidence="3" id="KW-1185">Reference proteome</keyword>
<feature type="region of interest" description="Disordered" evidence="1">
    <location>
        <begin position="439"/>
        <end position="478"/>
    </location>
</feature>
<name>A0AAD7N3L0_9AGAR</name>
<feature type="compositionally biased region" description="Low complexity" evidence="1">
    <location>
        <begin position="175"/>
        <end position="218"/>
    </location>
</feature>
<dbReference type="EMBL" id="JARKIB010000088">
    <property type="protein sequence ID" value="KAJ7744110.1"/>
    <property type="molecule type" value="Genomic_DNA"/>
</dbReference>
<dbReference type="AlphaFoldDB" id="A0AAD7N3L0"/>
<feature type="compositionally biased region" description="Acidic residues" evidence="1">
    <location>
        <begin position="444"/>
        <end position="470"/>
    </location>
</feature>
<evidence type="ECO:0000313" key="3">
    <source>
        <dbReference type="Proteomes" id="UP001215598"/>
    </source>
</evidence>
<feature type="region of interest" description="Disordered" evidence="1">
    <location>
        <begin position="364"/>
        <end position="416"/>
    </location>
</feature>
<protein>
    <submittedName>
        <fullName evidence="2">Uncharacterized protein</fullName>
    </submittedName>
</protein>
<organism evidence="2 3">
    <name type="scientific">Mycena metata</name>
    <dbReference type="NCBI Taxonomy" id="1033252"/>
    <lineage>
        <taxon>Eukaryota</taxon>
        <taxon>Fungi</taxon>
        <taxon>Dikarya</taxon>
        <taxon>Basidiomycota</taxon>
        <taxon>Agaricomycotina</taxon>
        <taxon>Agaricomycetes</taxon>
        <taxon>Agaricomycetidae</taxon>
        <taxon>Agaricales</taxon>
        <taxon>Marasmiineae</taxon>
        <taxon>Mycenaceae</taxon>
        <taxon>Mycena</taxon>
    </lineage>
</organism>
<comment type="caution">
    <text evidence="2">The sequence shown here is derived from an EMBL/GenBank/DDBJ whole genome shotgun (WGS) entry which is preliminary data.</text>
</comment>
<gene>
    <name evidence="2" type="ORF">B0H16DRAFT_1463335</name>
</gene>
<feature type="compositionally biased region" description="Basic and acidic residues" evidence="1">
    <location>
        <begin position="370"/>
        <end position="382"/>
    </location>
</feature>
<dbReference type="Proteomes" id="UP001215598">
    <property type="component" value="Unassembled WGS sequence"/>
</dbReference>
<accession>A0AAD7N3L0</accession>
<evidence type="ECO:0000256" key="1">
    <source>
        <dbReference type="SAM" id="MobiDB-lite"/>
    </source>
</evidence>
<proteinExistence type="predicted"/>
<feature type="compositionally biased region" description="Polar residues" evidence="1">
    <location>
        <begin position="277"/>
        <end position="293"/>
    </location>
</feature>
<feature type="region of interest" description="Disordered" evidence="1">
    <location>
        <begin position="609"/>
        <end position="668"/>
    </location>
</feature>
<sequence>MTLGRRREGGGFGFTFHASGTGADRVRIQGWVPAALKPHSDYNLKDEPALDPERVGGLKVTVITDGLYLREACYFNFILFQPKFTFIHSNYIITSSLFNTNYYTHTLLELHYFTLLYFGGKKRKTVRGGGVVVVGRRVRAEAWMEASRSESEDVESGSKAGLKNYALEHALWNTSPSPSSSPSASSPSSLPYSSSSSEYPLSESESSSEYSLLPLSSSHDAPEPEPPRKGNGVREREYGPKGEDRGDSKSNQSTLPGERKGKGELGRRLGGVRGSTPCASRSSSISAGVNTGRDTVRMDAARKSEGKGEGEAGREETPTRIDPARDKGESEVGVNTGTAGNASNRLFRVRVDLTERRERALEGGVGVLGREGRGGKGGRGHEGTGLAGGRASVRARRRDRGGWCATNTSGEGAGDVPGLLLLQADHRDSDTVLRVPVSGVVGQDESEEEAHWEDEVLGEDAAEEEDEEGETSASPSDATCRCRCAYTGERARARCASCAAFEDEEAVEARRLDAEARLRRLDAVTDRRSSGRRYQYSGLFARAGSVAASRRVIGAADADAERESEEEAEWCATNANAEDARFLSFVKRVRTRTLRREGVMLAVVDSDSRAGRGREKSDGEVGSGRSGSGSGDASAAETRSPNSSSEKGGARVSTCMVVVVGGRKESGN</sequence>
<evidence type="ECO:0000313" key="2">
    <source>
        <dbReference type="EMBL" id="KAJ7744110.1"/>
    </source>
</evidence>
<feature type="compositionally biased region" description="Gly residues" evidence="1">
    <location>
        <begin position="621"/>
        <end position="630"/>
    </location>
</feature>
<feature type="region of interest" description="Disordered" evidence="1">
    <location>
        <begin position="174"/>
        <end position="340"/>
    </location>
</feature>
<reference evidence="2" key="1">
    <citation type="submission" date="2023-03" db="EMBL/GenBank/DDBJ databases">
        <title>Massive genome expansion in bonnet fungi (Mycena s.s.) driven by repeated elements and novel gene families across ecological guilds.</title>
        <authorList>
            <consortium name="Lawrence Berkeley National Laboratory"/>
            <person name="Harder C.B."/>
            <person name="Miyauchi S."/>
            <person name="Viragh M."/>
            <person name="Kuo A."/>
            <person name="Thoen E."/>
            <person name="Andreopoulos B."/>
            <person name="Lu D."/>
            <person name="Skrede I."/>
            <person name="Drula E."/>
            <person name="Henrissat B."/>
            <person name="Morin E."/>
            <person name="Kohler A."/>
            <person name="Barry K."/>
            <person name="LaButti K."/>
            <person name="Morin E."/>
            <person name="Salamov A."/>
            <person name="Lipzen A."/>
            <person name="Mereny Z."/>
            <person name="Hegedus B."/>
            <person name="Baldrian P."/>
            <person name="Stursova M."/>
            <person name="Weitz H."/>
            <person name="Taylor A."/>
            <person name="Grigoriev I.V."/>
            <person name="Nagy L.G."/>
            <person name="Martin F."/>
            <person name="Kauserud H."/>
        </authorList>
    </citation>
    <scope>NUCLEOTIDE SEQUENCE</scope>
    <source>
        <strain evidence="2">CBHHK182m</strain>
    </source>
</reference>
<feature type="compositionally biased region" description="Basic and acidic residues" evidence="1">
    <location>
        <begin position="609"/>
        <end position="619"/>
    </location>
</feature>
<feature type="compositionally biased region" description="Basic and acidic residues" evidence="1">
    <location>
        <begin position="220"/>
        <end position="248"/>
    </location>
</feature>
<feature type="compositionally biased region" description="Basic and acidic residues" evidence="1">
    <location>
        <begin position="294"/>
        <end position="330"/>
    </location>
</feature>
<feature type="compositionally biased region" description="Basic and acidic residues" evidence="1">
    <location>
        <begin position="257"/>
        <end position="267"/>
    </location>
</feature>